<dbReference type="GO" id="GO:0005681">
    <property type="term" value="C:spliceosomal complex"/>
    <property type="evidence" value="ECO:0007669"/>
    <property type="project" value="InterPro"/>
</dbReference>
<dbReference type="eggNOG" id="KOG4509">
    <property type="taxonomic scope" value="Eukaryota"/>
</dbReference>
<evidence type="ECO:0000259" key="9">
    <source>
        <dbReference type="SMART" id="SM00745"/>
    </source>
</evidence>
<evidence type="ECO:0000256" key="7">
    <source>
        <dbReference type="SAM" id="MobiDB-lite"/>
    </source>
</evidence>
<feature type="compositionally biased region" description="Basic and acidic residues" evidence="7">
    <location>
        <begin position="430"/>
        <end position="440"/>
    </location>
</feature>
<proteinExistence type="predicted"/>
<dbReference type="Proteomes" id="UP000014500">
    <property type="component" value="Unassembled WGS sequence"/>
</dbReference>
<evidence type="ECO:0000256" key="1">
    <source>
        <dbReference type="ARBA" id="ARBA00004123"/>
    </source>
</evidence>
<dbReference type="GO" id="GO:0000398">
    <property type="term" value="P:mRNA splicing, via spliceosome"/>
    <property type="evidence" value="ECO:0007669"/>
    <property type="project" value="InterPro"/>
</dbReference>
<dbReference type="InterPro" id="IPR038113">
    <property type="entry name" value="MITD1_C_sf"/>
</dbReference>
<dbReference type="FunFam" id="3.30.160.60:FF:000282">
    <property type="entry name" value="Zinc finger, matrin-type 2"/>
    <property type="match status" value="1"/>
</dbReference>
<dbReference type="SMART" id="SM00451">
    <property type="entry name" value="ZnF_U1"/>
    <property type="match status" value="1"/>
</dbReference>
<evidence type="ECO:0000256" key="4">
    <source>
        <dbReference type="ARBA" id="ARBA00022833"/>
    </source>
</evidence>
<feature type="region of interest" description="Disordered" evidence="7">
    <location>
        <begin position="430"/>
        <end position="450"/>
    </location>
</feature>
<dbReference type="Gene3D" id="3.30.160.60">
    <property type="entry name" value="Classic Zinc Finger"/>
    <property type="match status" value="1"/>
</dbReference>
<dbReference type="Pfam" id="PF12171">
    <property type="entry name" value="zf-C2H2_jaz"/>
    <property type="match status" value="1"/>
</dbReference>
<comment type="subcellular location">
    <subcellularLocation>
        <location evidence="1">Nucleus</location>
    </subcellularLocation>
</comment>
<dbReference type="InterPro" id="IPR007330">
    <property type="entry name" value="MIT_dom"/>
</dbReference>
<evidence type="ECO:0000313" key="11">
    <source>
        <dbReference type="Proteomes" id="UP000014500"/>
    </source>
</evidence>
<keyword evidence="6" id="KW-0539">Nucleus</keyword>
<accession>T1JIL1</accession>
<dbReference type="SUPFAM" id="SSF116846">
    <property type="entry name" value="MIT domain"/>
    <property type="match status" value="1"/>
</dbReference>
<evidence type="ECO:0000256" key="5">
    <source>
        <dbReference type="ARBA" id="ARBA00023125"/>
    </source>
</evidence>
<dbReference type="PANTHER" id="PTHR45986">
    <property type="entry name" value="ZINC FINGER MATRIN-TYPE PROTEIN 2"/>
    <property type="match status" value="1"/>
</dbReference>
<dbReference type="InterPro" id="IPR032341">
    <property type="entry name" value="MITD1_C"/>
</dbReference>
<keyword evidence="2" id="KW-0479">Metal-binding</keyword>
<dbReference type="eggNOG" id="KOG4727">
    <property type="taxonomic scope" value="Eukaryota"/>
</dbReference>
<dbReference type="EMBL" id="JH432018">
    <property type="status" value="NOT_ANNOTATED_CDS"/>
    <property type="molecule type" value="Genomic_DNA"/>
</dbReference>
<organism evidence="10 11">
    <name type="scientific">Strigamia maritima</name>
    <name type="common">European centipede</name>
    <name type="synonym">Geophilus maritimus</name>
    <dbReference type="NCBI Taxonomy" id="126957"/>
    <lineage>
        <taxon>Eukaryota</taxon>
        <taxon>Metazoa</taxon>
        <taxon>Ecdysozoa</taxon>
        <taxon>Arthropoda</taxon>
        <taxon>Myriapoda</taxon>
        <taxon>Chilopoda</taxon>
        <taxon>Pleurostigmophora</taxon>
        <taxon>Geophilomorpha</taxon>
        <taxon>Linotaeniidae</taxon>
        <taxon>Strigamia</taxon>
    </lineage>
</organism>
<dbReference type="SUPFAM" id="SSF57667">
    <property type="entry name" value="beta-beta-alpha zinc fingers"/>
    <property type="match status" value="1"/>
</dbReference>
<evidence type="ECO:0000313" key="10">
    <source>
        <dbReference type="EnsemblMetazoa" id="SMAR013692-PA"/>
    </source>
</evidence>
<evidence type="ECO:0000259" key="8">
    <source>
        <dbReference type="SMART" id="SM00451"/>
    </source>
</evidence>
<dbReference type="AlphaFoldDB" id="T1JIL1"/>
<reference evidence="10" key="2">
    <citation type="submission" date="2015-02" db="UniProtKB">
        <authorList>
            <consortium name="EnsemblMetazoa"/>
        </authorList>
    </citation>
    <scope>IDENTIFICATION</scope>
</reference>
<dbReference type="GO" id="GO:0008270">
    <property type="term" value="F:zinc ion binding"/>
    <property type="evidence" value="ECO:0007669"/>
    <property type="project" value="UniProtKB-KW"/>
</dbReference>
<dbReference type="SMART" id="SM00745">
    <property type="entry name" value="MIT"/>
    <property type="match status" value="1"/>
</dbReference>
<reference evidence="11" key="1">
    <citation type="submission" date="2011-05" db="EMBL/GenBank/DDBJ databases">
        <authorList>
            <person name="Richards S.R."/>
            <person name="Qu J."/>
            <person name="Jiang H."/>
            <person name="Jhangiani S.N."/>
            <person name="Agravi P."/>
            <person name="Goodspeed R."/>
            <person name="Gross S."/>
            <person name="Mandapat C."/>
            <person name="Jackson L."/>
            <person name="Mathew T."/>
            <person name="Pu L."/>
            <person name="Thornton R."/>
            <person name="Saada N."/>
            <person name="Wilczek-Boney K.B."/>
            <person name="Lee S."/>
            <person name="Kovar C."/>
            <person name="Wu Y."/>
            <person name="Scherer S.E."/>
            <person name="Worley K.C."/>
            <person name="Muzny D.M."/>
            <person name="Gibbs R."/>
        </authorList>
    </citation>
    <scope>NUCLEOTIDE SEQUENCE</scope>
    <source>
        <strain evidence="11">Brora</strain>
    </source>
</reference>
<dbReference type="Gene3D" id="3.30.870.30">
    <property type="entry name" value="MITD, C-terminal phospholipase D-like domain"/>
    <property type="match status" value="1"/>
</dbReference>
<evidence type="ECO:0000256" key="2">
    <source>
        <dbReference type="ARBA" id="ARBA00022723"/>
    </source>
</evidence>
<keyword evidence="4" id="KW-0862">Zinc</keyword>
<dbReference type="InterPro" id="IPR036236">
    <property type="entry name" value="Znf_C2H2_sf"/>
</dbReference>
<name>T1JIL1_STRMM</name>
<evidence type="ECO:0008006" key="12">
    <source>
        <dbReference type="Google" id="ProtNLM"/>
    </source>
</evidence>
<dbReference type="STRING" id="126957.T1JIL1"/>
<dbReference type="GO" id="GO:0003677">
    <property type="term" value="F:DNA binding"/>
    <property type="evidence" value="ECO:0007669"/>
    <property type="project" value="UniProtKB-KW"/>
</dbReference>
<dbReference type="EnsemblMetazoa" id="SMAR013692-RA">
    <property type="protein sequence ID" value="SMAR013692-PA"/>
    <property type="gene ID" value="SMAR013692"/>
</dbReference>
<keyword evidence="11" id="KW-1185">Reference proteome</keyword>
<dbReference type="HOGENOM" id="CLU_571513_0_0_1"/>
<dbReference type="InterPro" id="IPR036181">
    <property type="entry name" value="MIT_dom_sf"/>
</dbReference>
<keyword evidence="5" id="KW-0238">DNA-binding</keyword>
<dbReference type="PANTHER" id="PTHR45986:SF1">
    <property type="entry name" value="ZINC FINGER MATRIN-TYPE PROTEIN 2"/>
    <property type="match status" value="1"/>
</dbReference>
<evidence type="ECO:0000256" key="6">
    <source>
        <dbReference type="ARBA" id="ARBA00023242"/>
    </source>
</evidence>
<dbReference type="InterPro" id="IPR022755">
    <property type="entry name" value="Znf_C2H2_jaz"/>
</dbReference>
<evidence type="ECO:0000256" key="3">
    <source>
        <dbReference type="ARBA" id="ARBA00022771"/>
    </source>
</evidence>
<dbReference type="InterPro" id="IPR040107">
    <property type="entry name" value="Snu23"/>
</dbReference>
<dbReference type="Gene3D" id="1.20.58.80">
    <property type="entry name" value="Phosphotransferase system, lactose/cellobiose-type IIA subunit"/>
    <property type="match status" value="1"/>
</dbReference>
<keyword evidence="3" id="KW-0863">Zinc-finger</keyword>
<sequence length="478" mass="55644">MTTSQLALEASSTTLLTRAVELDTNKRYTEALACYQEGLNQLLTVIKNLKDAGKQSKFRTKATEYMERAEKLKCHIEQEKQTGKYHEELFIEENSVNHGYEKVFGRFLDEFVVVVEIEDPYIRNIHQICNFVRCCELLVKRCKRLEEIHLITTENTNSSDGAKLHLEKLTASLLARNIKLDISYSTSLHDREIRLDNGWVIKIGRGLDYFKSAEKFSLGYFDFDLRPCLETTVNVFHRKFTKTLRHNLMDSFVHLLLLKRPTPTDVVSIPFIKISSANMASTSGNIEDHRRKWDRDEYERLANERIQAEFDAIEAGKSGLPAIKREFLKQRDYKVDLESKLGKSLVITKTTPQSQSGGYYCNVCDCVVKDSINFLDHINGKKHQRNLGMSMRIERSSLDQVKKRFEVIKKKQEEKSAEYNFDQRMQELREEEEKVKEYRREKRKERKRKAAEALEEFNDVDPEMAAVMGFEGFGSAKR</sequence>
<dbReference type="InterPro" id="IPR003604">
    <property type="entry name" value="Matrin/U1-like-C_Znf_C2H2"/>
</dbReference>
<dbReference type="GO" id="GO:0046540">
    <property type="term" value="C:U4/U6 x U5 tri-snRNP complex"/>
    <property type="evidence" value="ECO:0007669"/>
    <property type="project" value="TreeGrafter"/>
</dbReference>
<protein>
    <recommendedName>
        <fullName evidence="12">U1-type domain-containing protein</fullName>
    </recommendedName>
</protein>
<feature type="domain" description="U1-type" evidence="8">
    <location>
        <begin position="356"/>
        <end position="390"/>
    </location>
</feature>
<dbReference type="Pfam" id="PF04212">
    <property type="entry name" value="MIT"/>
    <property type="match status" value="1"/>
</dbReference>
<feature type="domain" description="MIT" evidence="9">
    <location>
        <begin position="5"/>
        <end position="82"/>
    </location>
</feature>
<dbReference type="Pfam" id="PF16565">
    <property type="entry name" value="MIT_C"/>
    <property type="match status" value="1"/>
</dbReference>